<dbReference type="Proteomes" id="UP000095094">
    <property type="component" value="Unassembled WGS sequence"/>
</dbReference>
<keyword evidence="1" id="KW-0472">Membrane</keyword>
<evidence type="ECO:0000313" key="3">
    <source>
        <dbReference type="Proteomes" id="UP000095094"/>
    </source>
</evidence>
<dbReference type="OrthoDB" id="2177131at2"/>
<dbReference type="PANTHER" id="PTHR30572">
    <property type="entry name" value="MEMBRANE COMPONENT OF TRANSPORTER-RELATED"/>
    <property type="match status" value="1"/>
</dbReference>
<dbReference type="PANTHER" id="PTHR30572:SF9">
    <property type="entry name" value="ABC TRANSPORTER PERMEASE PROTEIN"/>
    <property type="match status" value="1"/>
</dbReference>
<dbReference type="InterPro" id="IPR050250">
    <property type="entry name" value="Macrolide_Exporter_MacB"/>
</dbReference>
<keyword evidence="1" id="KW-0812">Transmembrane</keyword>
<keyword evidence="1" id="KW-1133">Transmembrane helix</keyword>
<evidence type="ECO:0000313" key="2">
    <source>
        <dbReference type="EMBL" id="OEG09898.1"/>
    </source>
</evidence>
<organism evidence="2 3">
    <name type="scientific">Enterococcus termitis</name>
    <dbReference type="NCBI Taxonomy" id="332950"/>
    <lineage>
        <taxon>Bacteria</taxon>
        <taxon>Bacillati</taxon>
        <taxon>Bacillota</taxon>
        <taxon>Bacilli</taxon>
        <taxon>Lactobacillales</taxon>
        <taxon>Enterococcaceae</taxon>
        <taxon>Enterococcus</taxon>
    </lineage>
</organism>
<protein>
    <submittedName>
        <fullName evidence="2">Uncharacterized protein</fullName>
    </submittedName>
</protein>
<dbReference type="AlphaFoldDB" id="A0A1E5GB22"/>
<feature type="transmembrane region" description="Helical" evidence="1">
    <location>
        <begin position="406"/>
        <end position="426"/>
    </location>
</feature>
<reference evidence="3" key="1">
    <citation type="submission" date="2016-09" db="EMBL/GenBank/DDBJ databases">
        <authorList>
            <person name="Gulvik C.A."/>
        </authorList>
    </citation>
    <scope>NUCLEOTIDE SEQUENCE [LARGE SCALE GENOMIC DNA]</scope>
    <source>
        <strain evidence="3">LMG 8895</strain>
    </source>
</reference>
<keyword evidence="3" id="KW-1185">Reference proteome</keyword>
<name>A0A1E5GB22_9ENTE</name>
<gene>
    <name evidence="2" type="ORF">BCR25_10370</name>
</gene>
<proteinExistence type="predicted"/>
<accession>A0A1E5GB22</accession>
<dbReference type="RefSeq" id="WP_069664651.1">
    <property type="nucleotide sequence ID" value="NZ_JBHUJJ010000001.1"/>
</dbReference>
<dbReference type="GO" id="GO:0022857">
    <property type="term" value="F:transmembrane transporter activity"/>
    <property type="evidence" value="ECO:0007669"/>
    <property type="project" value="TreeGrafter"/>
</dbReference>
<sequence length="447" mass="50424">MLVLKHAFLNLKRHRWQHLLLGSLLFLLIFTTMTAYTLFTSAGRFAKQYERQFKSVVTILQSDLSIAQGETQAKEQYLKIGESDFVDEMKIIGNISIVFDQLKTVQQPINIGRGTMDSSLETDEMQLELTILRFGTTADIAKELFESNQELKTGTTNLKLNECLISDDLAKLNQLSIGDTIEFTVVGNDQKAPKKLTIAGIYQSKTPVEKRNDDNWSAFQSDDVFINSDTVSTMEDFKKFGSMNVSYKLKSQKDTSNFIKEIEQTNVSKQHYIMTNETNKKTAISIINGVKTFSSVLFLGSLIFGVFILIFVALDRFKRSQVEICILKSSGITNKQLVYSRLIELLGVISISFIFALFVVLHTVQPIADWQITSQKRLYDVFEQVAFTVTSDASEVVHSLPISLDGLSFISFVAIAGLCLLIIGSIDSYKIFKFKSIAFLLERNIDE</sequence>
<dbReference type="GO" id="GO:0005886">
    <property type="term" value="C:plasma membrane"/>
    <property type="evidence" value="ECO:0007669"/>
    <property type="project" value="TreeGrafter"/>
</dbReference>
<comment type="caution">
    <text evidence="2">The sequence shown here is derived from an EMBL/GenBank/DDBJ whole genome shotgun (WGS) entry which is preliminary data.</text>
</comment>
<evidence type="ECO:0000256" key="1">
    <source>
        <dbReference type="SAM" id="Phobius"/>
    </source>
</evidence>
<feature type="transmembrane region" description="Helical" evidence="1">
    <location>
        <begin position="296"/>
        <end position="317"/>
    </location>
</feature>
<dbReference type="EMBL" id="MIJY01000044">
    <property type="protein sequence ID" value="OEG09898.1"/>
    <property type="molecule type" value="Genomic_DNA"/>
</dbReference>
<feature type="transmembrane region" description="Helical" evidence="1">
    <location>
        <begin position="338"/>
        <end position="361"/>
    </location>
</feature>